<evidence type="ECO:0000313" key="3">
    <source>
        <dbReference type="EMBL" id="MDC8771791.1"/>
    </source>
</evidence>
<organism evidence="3 4">
    <name type="scientific">Roseateles albus</name>
    <dbReference type="NCBI Taxonomy" id="2987525"/>
    <lineage>
        <taxon>Bacteria</taxon>
        <taxon>Pseudomonadati</taxon>
        <taxon>Pseudomonadota</taxon>
        <taxon>Betaproteobacteria</taxon>
        <taxon>Burkholderiales</taxon>
        <taxon>Sphaerotilaceae</taxon>
        <taxon>Roseateles</taxon>
    </lineage>
</organism>
<accession>A0ABT5KCY6</accession>
<dbReference type="EMBL" id="JAQQXT010000005">
    <property type="protein sequence ID" value="MDC8771791.1"/>
    <property type="molecule type" value="Genomic_DNA"/>
</dbReference>
<keyword evidence="1" id="KW-0732">Signal</keyword>
<feature type="signal peptide" evidence="1">
    <location>
        <begin position="1"/>
        <end position="22"/>
    </location>
</feature>
<dbReference type="NCBIfam" id="TIGR02595">
    <property type="entry name" value="PEP_CTERM"/>
    <property type="match status" value="1"/>
</dbReference>
<protein>
    <submittedName>
        <fullName evidence="3">PEP-CTERM sorting domain-containing protein</fullName>
    </submittedName>
</protein>
<evidence type="ECO:0000313" key="4">
    <source>
        <dbReference type="Proteomes" id="UP001221189"/>
    </source>
</evidence>
<dbReference type="Pfam" id="PF07589">
    <property type="entry name" value="PEP-CTERM"/>
    <property type="match status" value="1"/>
</dbReference>
<dbReference type="Proteomes" id="UP001221189">
    <property type="component" value="Unassembled WGS sequence"/>
</dbReference>
<feature type="domain" description="Ice-binding protein C-terminal" evidence="2">
    <location>
        <begin position="161"/>
        <end position="184"/>
    </location>
</feature>
<dbReference type="InterPro" id="IPR013424">
    <property type="entry name" value="Ice-binding_C"/>
</dbReference>
<comment type="caution">
    <text evidence="3">The sequence shown here is derived from an EMBL/GenBank/DDBJ whole genome shotgun (WGS) entry which is preliminary data.</text>
</comment>
<reference evidence="3 4" key="1">
    <citation type="submission" date="2022-10" db="EMBL/GenBank/DDBJ databases">
        <title>Paucibacter sp. hw1 Genome sequencing.</title>
        <authorList>
            <person name="Park S."/>
        </authorList>
    </citation>
    <scope>NUCLEOTIDE SEQUENCE [LARGE SCALE GENOMIC DNA]</scope>
    <source>
        <strain evidence="4">hw1</strain>
    </source>
</reference>
<feature type="chain" id="PRO_5046785775" evidence="1">
    <location>
        <begin position="23"/>
        <end position="188"/>
    </location>
</feature>
<keyword evidence="4" id="KW-1185">Reference proteome</keyword>
<evidence type="ECO:0000256" key="1">
    <source>
        <dbReference type="SAM" id="SignalP"/>
    </source>
</evidence>
<name>A0ABT5KCY6_9BURK</name>
<proteinExistence type="predicted"/>
<dbReference type="RefSeq" id="WP_273600086.1">
    <property type="nucleotide sequence ID" value="NZ_JAQQXT010000005.1"/>
</dbReference>
<gene>
    <name evidence="3" type="ORF">PRZ03_09445</name>
</gene>
<evidence type="ECO:0000259" key="2">
    <source>
        <dbReference type="Pfam" id="PF07589"/>
    </source>
</evidence>
<sequence length="188" mass="19818">MIKTVALSALSLGLLLAGAAQAASTPTATGMKNGTSFAEFTGTDPLAAEKDKTLYWVYEGSVLGGKDSWFLFFDPKNSGSIKATVDFHATITDLFQSKSELLNSESSLIGAPHYGKKYPDAVGLESGDKKNTSFSGSQLSLNWSASNPGDHVRVFTAAVTAVPEPSSYAMLMAGLLAMGFVARRHRAS</sequence>